<gene>
    <name evidence="1" type="ORF">DWW10_06540</name>
</gene>
<dbReference type="Gene3D" id="2.70.98.70">
    <property type="match status" value="1"/>
</dbReference>
<dbReference type="InterPro" id="IPR008929">
    <property type="entry name" value="Chondroitin_lyas"/>
</dbReference>
<evidence type="ECO:0000313" key="1">
    <source>
        <dbReference type="EMBL" id="RGV56331.1"/>
    </source>
</evidence>
<proteinExistence type="predicted"/>
<comment type="caution">
    <text evidence="1">The sequence shown here is derived from an EMBL/GenBank/DDBJ whole genome shotgun (WGS) entry which is preliminary data.</text>
</comment>
<accession>A0A412YFY7</accession>
<dbReference type="Gene3D" id="1.50.10.100">
    <property type="entry name" value="Chondroitin AC/alginate lyase"/>
    <property type="match status" value="1"/>
</dbReference>
<dbReference type="EMBL" id="QRZF01000003">
    <property type="protein sequence ID" value="RGV56331.1"/>
    <property type="molecule type" value="Genomic_DNA"/>
</dbReference>
<protein>
    <submittedName>
        <fullName evidence="1">Uncharacterized protein</fullName>
    </submittedName>
</protein>
<dbReference type="SUPFAM" id="SSF48230">
    <property type="entry name" value="Chondroitin AC/alginate lyase"/>
    <property type="match status" value="1"/>
</dbReference>
<dbReference type="PANTHER" id="PTHR39210">
    <property type="entry name" value="HEPARIN-SULFATE LYASE"/>
    <property type="match status" value="1"/>
</dbReference>
<dbReference type="Proteomes" id="UP000283850">
    <property type="component" value="Unassembled WGS sequence"/>
</dbReference>
<evidence type="ECO:0000313" key="2">
    <source>
        <dbReference type="Proteomes" id="UP000283850"/>
    </source>
</evidence>
<organism evidence="1 2">
    <name type="scientific">Bacteroides intestinalis</name>
    <dbReference type="NCBI Taxonomy" id="329854"/>
    <lineage>
        <taxon>Bacteria</taxon>
        <taxon>Pseudomonadati</taxon>
        <taxon>Bacteroidota</taxon>
        <taxon>Bacteroidia</taxon>
        <taxon>Bacteroidales</taxon>
        <taxon>Bacteroidaceae</taxon>
        <taxon>Bacteroides</taxon>
    </lineage>
</organism>
<name>A0A412YFY7_9BACE</name>
<reference evidence="1 2" key="1">
    <citation type="submission" date="2018-08" db="EMBL/GenBank/DDBJ databases">
        <title>A genome reference for cultivated species of the human gut microbiota.</title>
        <authorList>
            <person name="Zou Y."/>
            <person name="Xue W."/>
            <person name="Luo G."/>
        </authorList>
    </citation>
    <scope>NUCLEOTIDE SEQUENCE [LARGE SCALE GENOMIC DNA]</scope>
    <source>
        <strain evidence="1 2">AF14-32</strain>
    </source>
</reference>
<dbReference type="PANTHER" id="PTHR39210:SF1">
    <property type="entry name" value="HEPARIN-SULFATE LYASE"/>
    <property type="match status" value="1"/>
</dbReference>
<sequence length="1301" mass="146896">MINTMMKKILLIVAYSLIVLYVSAQSTLPERYVPYIVDAIYTSDDHVRTSGKGESLTYRMKTDTVPQLLVVQYSGENKPGKGENFLFNISVNGTLLYTEGLNRNRHGLFEVVYPIPAEALKNGNSALVRFEAYDQSASIGEIYAVAIVRQKLKTGLFADKQNWQGLTNDWTCASDDTFIYTEPDGPQHPYTDNSVIDLMSYYGLELNLKLSGTNDIPVEILVSSNALKFGEPEKIDNPFDTRKIRLTLQNQKNGAGRLFIPFSVFDTPKASQSTIRRIKSIAVRLFGKHGGKVKLLSTRLIEGNSVKVVADSYSKSGEAGETVVYPVWITNCESKSQTVSFSIPKYGWEAFPVTVEPAQIELAPGEKRKVELQVVVPPGIPAGGREKQVLQILPSANPAAVQTSTFTTLRSMPHPFTIHTMEGWEEVRAKAEKYDWAMERKKRYVQDAERWGVPSRPPYAANSDGIPYLCATTHEYGLMNNAIAWQLTRKTEFAHKVKQFLLMISDYQTGFPLTRKASNQASVQEGHFFQHLAQAYDLIMDANIMNKQEKAQIEYTFRLYIDQYLRYKSTGGANWAVSQLTGVFFCALAIQDFNLVDEVLYAPSCLMDKFRTYTMPDGWWYECTVSYNLWVASEYIQIGLALNPFGYSLLTEKFPVDYNLTPEYEKVGANEREESRNLHHGHSSRIRGPIHQPYVTIKMMSDALLPFLDYRGWIFGINDATEREVGGDSFEMAYYAFRDPRYAAFIRMSPGRNDLIYGVPELPEVEPGDVRGAYADNAGALMLRSTQQEPREKIQAVLKYGTHGGYHGHFDRTAMLSLMRYGRSFYNPEMVWYSYAPYMYNFYVQSSISKNMVTVDLKQQETDDSKRSLFYTGDLFQAGCVEGIAAWSYPAYGGLRHSMRGPRDFKEKTEWEARYFPVPEKHPGFGVLTGFTEPVFQRRLMVVTDDYVVLADYDKSTENKQHRFDLLFQIKGLLGLSADKKEFISHQAQLDTDALSAAPLVTDINQYSVTGTLKASFLTKFGPEADNRGTRMYGESGNLYMDIYNAWPNIQRIAYTGRAPEDHGTQRNLKYMVEGDGKLLAEGSFGAWILGEGKVDVDITGIRKLTLSSATQHANRSKTLFWAEAVLETKDGKQIRLADLPVVKNNVQDNPFGNTKDYADGRINISGENYSWGLPAEPVNAGFETPAQYTFDLDGLQAIRLKTVIGGDYPLGDEAERRITFGVRMDAAQVRYLTVIEPFEKENSVHSVFAPSADELIVILKDGREQRLYFSGMEEEGGAPTVRMEEWKEGVLLRKERTGCN</sequence>